<name>A0A5P8W242_9NOSO</name>
<sequence>MILERSLQSENFIGHWALVLSEVEVLVIGKRQRGRGENKKLALSPLLLIFLN</sequence>
<dbReference type="Proteomes" id="UP000326678">
    <property type="component" value="Chromosome Gxm1"/>
</dbReference>
<organism evidence="1 2">
    <name type="scientific">Nostoc sphaeroides CCNUC1</name>
    <dbReference type="NCBI Taxonomy" id="2653204"/>
    <lineage>
        <taxon>Bacteria</taxon>
        <taxon>Bacillati</taxon>
        <taxon>Cyanobacteriota</taxon>
        <taxon>Cyanophyceae</taxon>
        <taxon>Nostocales</taxon>
        <taxon>Nostocaceae</taxon>
        <taxon>Nostoc</taxon>
    </lineage>
</organism>
<proteinExistence type="predicted"/>
<evidence type="ECO:0000313" key="2">
    <source>
        <dbReference type="Proteomes" id="UP000326678"/>
    </source>
</evidence>
<evidence type="ECO:0000313" key="1">
    <source>
        <dbReference type="EMBL" id="QFS46079.1"/>
    </source>
</evidence>
<accession>A0A5P8W242</accession>
<protein>
    <submittedName>
        <fullName evidence="1">Uncharacterized protein</fullName>
    </submittedName>
</protein>
<dbReference type="KEGG" id="nsh:GXM_03559"/>
<reference evidence="1 2" key="1">
    <citation type="submission" date="2019-10" db="EMBL/GenBank/DDBJ databases">
        <title>Genomic and transcriptomic insights into the perfect genentic adaptation of a filamentous nitrogen-fixing cyanobacterium to rice fields.</title>
        <authorList>
            <person name="Chen Z."/>
        </authorList>
    </citation>
    <scope>NUCLEOTIDE SEQUENCE [LARGE SCALE GENOMIC DNA]</scope>
    <source>
        <strain evidence="1">CCNUC1</strain>
    </source>
</reference>
<dbReference type="EMBL" id="CP045226">
    <property type="protein sequence ID" value="QFS46079.1"/>
    <property type="molecule type" value="Genomic_DNA"/>
</dbReference>
<gene>
    <name evidence="1" type="ORF">GXM_03559</name>
</gene>
<dbReference type="AlphaFoldDB" id="A0A5P8W242"/>
<keyword evidence="2" id="KW-1185">Reference proteome</keyword>